<evidence type="ECO:0000256" key="1">
    <source>
        <dbReference type="ARBA" id="ARBA00022723"/>
    </source>
</evidence>
<keyword evidence="3" id="KW-0106">Calcium</keyword>
<feature type="region of interest" description="Disordered" evidence="4">
    <location>
        <begin position="55"/>
        <end position="102"/>
    </location>
</feature>
<dbReference type="InterPro" id="IPR011992">
    <property type="entry name" value="EF-hand-dom_pair"/>
</dbReference>
<feature type="compositionally biased region" description="Low complexity" evidence="4">
    <location>
        <begin position="528"/>
        <end position="544"/>
    </location>
</feature>
<dbReference type="Pfam" id="PF13499">
    <property type="entry name" value="EF-hand_7"/>
    <property type="match status" value="1"/>
</dbReference>
<feature type="region of interest" description="Disordered" evidence="4">
    <location>
        <begin position="248"/>
        <end position="270"/>
    </location>
</feature>
<feature type="compositionally biased region" description="Low complexity" evidence="4">
    <location>
        <begin position="454"/>
        <end position="479"/>
    </location>
</feature>
<name>A0AAE1HQ71_9NEOP</name>
<dbReference type="EMBL" id="JAHWGI010001227">
    <property type="protein sequence ID" value="KAK3925422.1"/>
    <property type="molecule type" value="Genomic_DNA"/>
</dbReference>
<dbReference type="GO" id="GO:0005509">
    <property type="term" value="F:calcium ion binding"/>
    <property type="evidence" value="ECO:0007669"/>
    <property type="project" value="InterPro"/>
</dbReference>
<keyword evidence="1" id="KW-0479">Metal-binding</keyword>
<gene>
    <name evidence="6" type="ORF">KUF71_013629</name>
</gene>
<reference evidence="6" key="2">
    <citation type="journal article" date="2023" name="BMC Genomics">
        <title>Pest status, molecular evolution, and epigenetic factors derived from the genome assembly of Frankliniella fusca, a thysanopteran phytovirus vector.</title>
        <authorList>
            <person name="Catto M.A."/>
            <person name="Labadie P.E."/>
            <person name="Jacobson A.L."/>
            <person name="Kennedy G.G."/>
            <person name="Srinivasan R."/>
            <person name="Hunt B.G."/>
        </authorList>
    </citation>
    <scope>NUCLEOTIDE SEQUENCE</scope>
    <source>
        <strain evidence="6">PL_HMW_Pooled</strain>
    </source>
</reference>
<dbReference type="PANTHER" id="PTHR23055:SF186">
    <property type="entry name" value="NEUROCALCIN HOMOLOG-LIKE PROTEIN"/>
    <property type="match status" value="1"/>
</dbReference>
<feature type="compositionally biased region" description="Basic residues" evidence="4">
    <location>
        <begin position="250"/>
        <end position="263"/>
    </location>
</feature>
<feature type="non-terminal residue" evidence="6">
    <location>
        <position position="1"/>
    </location>
</feature>
<reference evidence="6" key="1">
    <citation type="submission" date="2021-07" db="EMBL/GenBank/DDBJ databases">
        <authorList>
            <person name="Catto M.A."/>
            <person name="Jacobson A."/>
            <person name="Kennedy G."/>
            <person name="Labadie P."/>
            <person name="Hunt B.G."/>
            <person name="Srinivasan R."/>
        </authorList>
    </citation>
    <scope>NUCLEOTIDE SEQUENCE</scope>
    <source>
        <strain evidence="6">PL_HMW_Pooled</strain>
        <tissue evidence="6">Head</tissue>
    </source>
</reference>
<protein>
    <submittedName>
        <fullName evidence="6">Kv channel-interacting protein 1</fullName>
    </submittedName>
</protein>
<dbReference type="PROSITE" id="PS00018">
    <property type="entry name" value="EF_HAND_1"/>
    <property type="match status" value="3"/>
</dbReference>
<evidence type="ECO:0000256" key="2">
    <source>
        <dbReference type="ARBA" id="ARBA00022737"/>
    </source>
</evidence>
<keyword evidence="2" id="KW-0677">Repeat</keyword>
<dbReference type="CDD" id="cd00051">
    <property type="entry name" value="EFh"/>
    <property type="match status" value="2"/>
</dbReference>
<accession>A0AAE1HQ71</accession>
<feature type="domain" description="EF-hand" evidence="5">
    <location>
        <begin position="388"/>
        <end position="423"/>
    </location>
</feature>
<dbReference type="InterPro" id="IPR018247">
    <property type="entry name" value="EF_Hand_1_Ca_BS"/>
</dbReference>
<dbReference type="SUPFAM" id="SSF47473">
    <property type="entry name" value="EF-hand"/>
    <property type="match status" value="1"/>
</dbReference>
<dbReference type="InterPro" id="IPR002048">
    <property type="entry name" value="EF_hand_dom"/>
</dbReference>
<dbReference type="SMART" id="SM00054">
    <property type="entry name" value="EFh"/>
    <property type="match status" value="3"/>
</dbReference>
<dbReference type="InterPro" id="IPR028846">
    <property type="entry name" value="Recoverin"/>
</dbReference>
<feature type="region of interest" description="Disordered" evidence="4">
    <location>
        <begin position="454"/>
        <end position="481"/>
    </location>
</feature>
<feature type="domain" description="EF-hand" evidence="5">
    <location>
        <begin position="304"/>
        <end position="339"/>
    </location>
</feature>
<evidence type="ECO:0000256" key="3">
    <source>
        <dbReference type="ARBA" id="ARBA00022837"/>
    </source>
</evidence>
<dbReference type="PANTHER" id="PTHR23055">
    <property type="entry name" value="CALCIUM BINDING PROTEINS"/>
    <property type="match status" value="1"/>
</dbReference>
<organism evidence="6 7">
    <name type="scientific">Frankliniella fusca</name>
    <dbReference type="NCBI Taxonomy" id="407009"/>
    <lineage>
        <taxon>Eukaryota</taxon>
        <taxon>Metazoa</taxon>
        <taxon>Ecdysozoa</taxon>
        <taxon>Arthropoda</taxon>
        <taxon>Hexapoda</taxon>
        <taxon>Insecta</taxon>
        <taxon>Pterygota</taxon>
        <taxon>Neoptera</taxon>
        <taxon>Paraneoptera</taxon>
        <taxon>Thysanoptera</taxon>
        <taxon>Terebrantia</taxon>
        <taxon>Thripoidea</taxon>
        <taxon>Thripidae</taxon>
        <taxon>Frankliniella</taxon>
    </lineage>
</organism>
<dbReference type="PROSITE" id="PS50222">
    <property type="entry name" value="EF_HAND_2"/>
    <property type="match status" value="3"/>
</dbReference>
<evidence type="ECO:0000259" key="5">
    <source>
        <dbReference type="PROSITE" id="PS50222"/>
    </source>
</evidence>
<dbReference type="Gene3D" id="1.10.238.10">
    <property type="entry name" value="EF-hand"/>
    <property type="match status" value="1"/>
</dbReference>
<feature type="compositionally biased region" description="Low complexity" evidence="4">
    <location>
        <begin position="81"/>
        <end position="100"/>
    </location>
</feature>
<evidence type="ECO:0000313" key="6">
    <source>
        <dbReference type="EMBL" id="KAK3925422.1"/>
    </source>
</evidence>
<dbReference type="PRINTS" id="PR00450">
    <property type="entry name" value="RECOVERIN"/>
</dbReference>
<comment type="caution">
    <text evidence="6">The sequence shown here is derived from an EMBL/GenBank/DDBJ whole genome shotgun (WGS) entry which is preliminary data.</text>
</comment>
<evidence type="ECO:0000313" key="7">
    <source>
        <dbReference type="Proteomes" id="UP001219518"/>
    </source>
</evidence>
<evidence type="ECO:0000256" key="4">
    <source>
        <dbReference type="SAM" id="MobiDB-lite"/>
    </source>
</evidence>
<sequence>RPPAGQTDLQVLLAQAAVARVHLQQPGVDGHGLHQGAADGLPQGRVAADRERLRGGAASGGTHRGVSAPPSADPSWWRGNPLSAAEQPAASPPQARQTTPNRAPCRVTIAELAEHEPEVQVVAVLRVRGVGVGGVVGYVHGHGAAQLSQAERHDLIQVKNQVIVVLVGVLGVESFEQLLDAPLRHVPPPADGGGGRVVVAGPGGVRAPPPVDAVGHGGQRGAQRQVGGQQLQQLERVLLAALQRPERRERRERRLGRLGRQLRQHQGVQPPRGKRFLLRLECPEGVVQEDAFKDIYAKFFPHGNSSLYAHYVFKAFDVNCNGAITFRDLLVTLSTLLRGSIYEKLRWTFKLYDINGDGCITRSELTEIVVAIHELMGRRAHQVEDDRKCRDQVDRVFRKLDINQDGVITIEEFMESCLKDEIITRSMAMFDTSLLVACLGDLAISDNSSPPALYALPGPGPGPSSASAGPSSRCPSRSSGGRGVRFQVEAQVLAEAQQAEQALDAALELAHGLHHMPDVWASATSSTASVGAGTTGAGTSAAAGWPDEAEFGGEAVVLRRQASATGKRPARPRSKETDV</sequence>
<feature type="domain" description="EF-hand" evidence="5">
    <location>
        <begin position="340"/>
        <end position="375"/>
    </location>
</feature>
<keyword evidence="7" id="KW-1185">Reference proteome</keyword>
<dbReference type="Proteomes" id="UP001219518">
    <property type="component" value="Unassembled WGS sequence"/>
</dbReference>
<proteinExistence type="predicted"/>
<feature type="region of interest" description="Disordered" evidence="4">
    <location>
        <begin position="528"/>
        <end position="579"/>
    </location>
</feature>
<dbReference type="AlphaFoldDB" id="A0AAE1HQ71"/>